<evidence type="ECO:0000313" key="22">
    <source>
        <dbReference type="Proteomes" id="UP000515126"/>
    </source>
</evidence>
<gene>
    <name evidence="23" type="primary">LOC110292379</name>
</gene>
<evidence type="ECO:0000256" key="8">
    <source>
        <dbReference type="ARBA" id="ARBA00022679"/>
    </source>
</evidence>
<feature type="domain" description="Glyceraldehyde 3-phosphate dehydrogenase catalytic" evidence="21">
    <location>
        <begin position="12"/>
        <end position="151"/>
    </location>
</feature>
<evidence type="ECO:0000256" key="17">
    <source>
        <dbReference type="ARBA" id="ARBA00031890"/>
    </source>
</evidence>
<dbReference type="GO" id="GO:0016740">
    <property type="term" value="F:transferase activity"/>
    <property type="evidence" value="ECO:0007669"/>
    <property type="project" value="UniProtKB-KW"/>
</dbReference>
<comment type="subunit">
    <text evidence="18">Homotetramer. Interacts with TPPP; the interaction is direct. Interacts (when S-nitrosylated) with SIAH1; leading to nuclear translocation. Interacts with RILPL1/GOSPEL, leading to prevent the interaction between GAPDH and SIAH1 and prevent nuclear translocation. Interacts with CHP1; the interaction increases the binding of CHP1 with microtubules. Associates with microtubules. Interacts with EIF1AD, USP25, PRKCI and WARS1. Interacts with phosphorylated RPL13A; inhibited by oxidatively-modified low-densitity lipoprotein (LDL(ox)). Component of the GAIT complex. Interacts with FKBP6; leading to inhibit GAPDH catalytic activity. Interacts with TRAF2, promoting TRAF2 ubiquitination. Interacts with TRAF3, promoting TRAF3 ubiquitination.</text>
</comment>
<dbReference type="InterPro" id="IPR020831">
    <property type="entry name" value="GlycerAld/Erythrose_P_DH"/>
</dbReference>
<evidence type="ECO:0000256" key="19">
    <source>
        <dbReference type="ARBA" id="ARBA00047698"/>
    </source>
</evidence>
<keyword evidence="16" id="KW-0539">Nucleus</keyword>
<comment type="pathway">
    <text evidence="4">Carbohydrate degradation; glycolysis; pyruvate from D-glyceraldehyde 3-phosphate: step 1/5.</text>
</comment>
<dbReference type="GO" id="GO:0006915">
    <property type="term" value="P:apoptotic process"/>
    <property type="evidence" value="ECO:0007669"/>
    <property type="project" value="UniProtKB-KW"/>
</dbReference>
<evidence type="ECO:0000256" key="14">
    <source>
        <dbReference type="ARBA" id="ARBA00023152"/>
    </source>
</evidence>
<evidence type="ECO:0000256" key="18">
    <source>
        <dbReference type="ARBA" id="ARBA00046997"/>
    </source>
</evidence>
<dbReference type="EC" id="1.2.1.12" evidence="6"/>
<dbReference type="GO" id="GO:0005829">
    <property type="term" value="C:cytosol"/>
    <property type="evidence" value="ECO:0007669"/>
    <property type="project" value="UniProtKB-SubCell"/>
</dbReference>
<evidence type="ECO:0000256" key="11">
    <source>
        <dbReference type="ARBA" id="ARBA00022845"/>
    </source>
</evidence>
<evidence type="ECO:0000256" key="10">
    <source>
        <dbReference type="ARBA" id="ARBA00022799"/>
    </source>
</evidence>
<keyword evidence="9" id="KW-0053">Apoptosis</keyword>
<evidence type="ECO:0000256" key="16">
    <source>
        <dbReference type="ARBA" id="ARBA00023242"/>
    </source>
</evidence>
<dbReference type="PRINTS" id="PR00078">
    <property type="entry name" value="G3PDHDRGNASE"/>
</dbReference>
<evidence type="ECO:0000256" key="9">
    <source>
        <dbReference type="ARBA" id="ARBA00022703"/>
    </source>
</evidence>
<name>A0A6P5PJ36_MUSCR</name>
<comment type="catalytic activity">
    <reaction evidence="19">
        <text>D-glyceraldehyde 3-phosphate + phosphate + NAD(+) = (2R)-3-phospho-glyceroyl phosphate + NADH + H(+)</text>
        <dbReference type="Rhea" id="RHEA:10300"/>
        <dbReference type="ChEBI" id="CHEBI:15378"/>
        <dbReference type="ChEBI" id="CHEBI:43474"/>
        <dbReference type="ChEBI" id="CHEBI:57540"/>
        <dbReference type="ChEBI" id="CHEBI:57604"/>
        <dbReference type="ChEBI" id="CHEBI:57945"/>
        <dbReference type="ChEBI" id="CHEBI:59776"/>
        <dbReference type="EC" id="1.2.1.12"/>
    </reaction>
</comment>
<evidence type="ECO:0000256" key="4">
    <source>
        <dbReference type="ARBA" id="ARBA00004869"/>
    </source>
</evidence>
<dbReference type="KEGG" id="mcal:110292379"/>
<keyword evidence="7" id="KW-0963">Cytoplasm</keyword>
<dbReference type="GO" id="GO:0005634">
    <property type="term" value="C:nucleus"/>
    <property type="evidence" value="ECO:0007669"/>
    <property type="project" value="UniProtKB-SubCell"/>
</dbReference>
<comment type="subcellular location">
    <subcellularLocation>
        <location evidence="2">Cytoplasm</location>
        <location evidence="2">Cytoskeleton</location>
    </subcellularLocation>
    <subcellularLocation>
        <location evidence="3">Cytoplasm</location>
        <location evidence="3">Cytosol</location>
    </subcellularLocation>
    <subcellularLocation>
        <location evidence="1">Nucleus</location>
    </subcellularLocation>
</comment>
<dbReference type="GO" id="GO:0006096">
    <property type="term" value="P:glycolytic process"/>
    <property type="evidence" value="ECO:0007669"/>
    <property type="project" value="UniProtKB-KW"/>
</dbReference>
<evidence type="ECO:0000256" key="5">
    <source>
        <dbReference type="ARBA" id="ARBA00007406"/>
    </source>
</evidence>
<evidence type="ECO:0000256" key="3">
    <source>
        <dbReference type="ARBA" id="ARBA00004514"/>
    </source>
</evidence>
<keyword evidence="11" id="KW-0810">Translation regulation</keyword>
<evidence type="ECO:0000259" key="21">
    <source>
        <dbReference type="Pfam" id="PF02800"/>
    </source>
</evidence>
<dbReference type="RefSeq" id="XP_021015325.1">
    <property type="nucleotide sequence ID" value="XM_021159666.1"/>
</dbReference>
<keyword evidence="12" id="KW-0560">Oxidoreductase</keyword>
<dbReference type="SUPFAM" id="SSF55347">
    <property type="entry name" value="Glyceraldehyde-3-phosphate dehydrogenase-like, C-terminal domain"/>
    <property type="match status" value="1"/>
</dbReference>
<sequence>MLSNASCITNSLAPLTKVIPDNFDIMEGLRTTFHAITATPKTENGSSGKLWCDGHGTAQNIIPASYGAAKAAGKAIPELHKKLTGMVFHVPTTNVSIVDLTCHQEKASNYNDIKKVIKLASKGPLKDMLGYTEDQLISWYYNEYGYSNMVVDLMLYVASKE</sequence>
<dbReference type="GO" id="GO:0004365">
    <property type="term" value="F:glyceraldehyde-3-phosphate dehydrogenase (NAD+) (phosphorylating) activity"/>
    <property type="evidence" value="ECO:0007669"/>
    <property type="project" value="UniProtKB-EC"/>
</dbReference>
<keyword evidence="8" id="KW-0808">Transferase</keyword>
<dbReference type="AlphaFoldDB" id="A0A6P5PJ36"/>
<keyword evidence="10" id="KW-0702">S-nitrosylation</keyword>
<proteinExistence type="inferred from homology"/>
<reference evidence="23" key="1">
    <citation type="submission" date="2025-08" db="UniProtKB">
        <authorList>
            <consortium name="RefSeq"/>
        </authorList>
    </citation>
    <scope>IDENTIFICATION</scope>
</reference>
<dbReference type="PANTHER" id="PTHR10836">
    <property type="entry name" value="GLYCERALDEHYDE 3-PHOSPHATE DEHYDROGENASE"/>
    <property type="match status" value="1"/>
</dbReference>
<evidence type="ECO:0000256" key="15">
    <source>
        <dbReference type="ARBA" id="ARBA00023212"/>
    </source>
</evidence>
<evidence type="ECO:0000256" key="2">
    <source>
        <dbReference type="ARBA" id="ARBA00004245"/>
    </source>
</evidence>
<evidence type="ECO:0000256" key="7">
    <source>
        <dbReference type="ARBA" id="ARBA00022490"/>
    </source>
</evidence>
<keyword evidence="14" id="KW-0324">Glycolysis</keyword>
<dbReference type="GO" id="GO:0005856">
    <property type="term" value="C:cytoskeleton"/>
    <property type="evidence" value="ECO:0007669"/>
    <property type="project" value="UniProtKB-SubCell"/>
</dbReference>
<dbReference type="Proteomes" id="UP000515126">
    <property type="component" value="Chromosome 4"/>
</dbReference>
<comment type="similarity">
    <text evidence="5">Belongs to the glyceraldehyde-3-phosphate dehydrogenase family.</text>
</comment>
<evidence type="ECO:0000313" key="23">
    <source>
        <dbReference type="RefSeq" id="XP_021015325.1"/>
    </source>
</evidence>
<keyword evidence="22" id="KW-1185">Reference proteome</keyword>
<dbReference type="GeneID" id="110292379"/>
<organism evidence="22 23">
    <name type="scientific">Mus caroli</name>
    <name type="common">Ryukyu mouse</name>
    <name type="synonym">Ricefield mouse</name>
    <dbReference type="NCBI Taxonomy" id="10089"/>
    <lineage>
        <taxon>Eukaryota</taxon>
        <taxon>Metazoa</taxon>
        <taxon>Chordata</taxon>
        <taxon>Craniata</taxon>
        <taxon>Vertebrata</taxon>
        <taxon>Euteleostomi</taxon>
        <taxon>Mammalia</taxon>
        <taxon>Eutheria</taxon>
        <taxon>Euarchontoglires</taxon>
        <taxon>Glires</taxon>
        <taxon>Rodentia</taxon>
        <taxon>Myomorpha</taxon>
        <taxon>Muroidea</taxon>
        <taxon>Muridae</taxon>
        <taxon>Murinae</taxon>
        <taxon>Mus</taxon>
        <taxon>Mus</taxon>
    </lineage>
</organism>
<evidence type="ECO:0000256" key="1">
    <source>
        <dbReference type="ARBA" id="ARBA00004123"/>
    </source>
</evidence>
<accession>A0A6P5PJ36</accession>
<evidence type="ECO:0000256" key="6">
    <source>
        <dbReference type="ARBA" id="ARBA00013119"/>
    </source>
</evidence>
<evidence type="ECO:0000256" key="12">
    <source>
        <dbReference type="ARBA" id="ARBA00023002"/>
    </source>
</evidence>
<dbReference type="PANTHER" id="PTHR10836:SF111">
    <property type="entry name" value="GLYCERALDEHYDE-3-PHOSPHATE DEHYDROGENASE"/>
    <property type="match status" value="1"/>
</dbReference>
<evidence type="ECO:0000256" key="20">
    <source>
        <dbReference type="ARBA" id="ARBA00048005"/>
    </source>
</evidence>
<dbReference type="GO" id="GO:0006417">
    <property type="term" value="P:regulation of translation"/>
    <property type="evidence" value="ECO:0007669"/>
    <property type="project" value="UniProtKB-KW"/>
</dbReference>
<keyword evidence="15" id="KW-0206">Cytoskeleton</keyword>
<protein>
    <recommendedName>
        <fullName evidence="6">glyceraldehyde-3-phosphate dehydrogenase (phosphorylating)</fullName>
        <ecNumber evidence="6">1.2.1.12</ecNumber>
    </recommendedName>
    <alternativeName>
        <fullName evidence="17">Peptidyl-cysteine S-nitrosylase GAPDH</fullName>
    </alternativeName>
</protein>
<dbReference type="Gene3D" id="3.30.360.10">
    <property type="entry name" value="Dihydrodipicolinate Reductase, domain 2"/>
    <property type="match status" value="1"/>
</dbReference>
<keyword evidence="13" id="KW-0520">NAD</keyword>
<comment type="catalytic activity">
    <reaction evidence="20">
        <text>S-nitroso-L-cysteinyl-[GAPDH] + L-cysteinyl-[protein] = L-cysteinyl-[GAPDH] + S-nitroso-L-cysteinyl-[protein]</text>
        <dbReference type="Rhea" id="RHEA:66684"/>
        <dbReference type="Rhea" id="RHEA-COMP:10131"/>
        <dbReference type="Rhea" id="RHEA-COMP:17089"/>
        <dbReference type="Rhea" id="RHEA-COMP:17090"/>
        <dbReference type="Rhea" id="RHEA-COMP:17091"/>
        <dbReference type="ChEBI" id="CHEBI:29950"/>
        <dbReference type="ChEBI" id="CHEBI:149494"/>
    </reaction>
    <physiologicalReaction direction="left-to-right" evidence="20">
        <dbReference type="Rhea" id="RHEA:66685"/>
    </physiologicalReaction>
</comment>
<dbReference type="Pfam" id="PF02800">
    <property type="entry name" value="Gp_dh_C"/>
    <property type="match status" value="1"/>
</dbReference>
<evidence type="ECO:0000256" key="13">
    <source>
        <dbReference type="ARBA" id="ARBA00023027"/>
    </source>
</evidence>
<dbReference type="InterPro" id="IPR020829">
    <property type="entry name" value="GlycerAld_3-P_DH_cat"/>
</dbReference>